<reference evidence="4" key="1">
    <citation type="submission" date="2020-04" db="EMBL/GenBank/DDBJ databases">
        <authorList>
            <person name="Chiriac C."/>
            <person name="Salcher M."/>
            <person name="Ghai R."/>
            <person name="Kavagutti S V."/>
        </authorList>
    </citation>
    <scope>NUCLEOTIDE SEQUENCE</scope>
</reference>
<evidence type="ECO:0000313" key="2">
    <source>
        <dbReference type="EMBL" id="CAB4121528.1"/>
    </source>
</evidence>
<sequence>MSDNTSSAQTQDQIIQQKKDTDKEYNFRMMEQKLANEKQARLDAEEALKIERQRKTTLPVEDDEEDDDPYIDKKKLNKRLNRFGEETKQQTQAEIGKAVQEALAEERKQTWLKQNGDFYDVLQHAEKFAQFDPELADSILQMPNTFERQKLVYKNIKALGLHQDKPKEPSIQDKVNANRQTPFYQPTGTPPAPYAGTGGDFSPQGQKNAYEKMKELQSRTRW</sequence>
<evidence type="ECO:0000313" key="6">
    <source>
        <dbReference type="EMBL" id="CAB4199714.1"/>
    </source>
</evidence>
<feature type="region of interest" description="Disordered" evidence="1">
    <location>
        <begin position="163"/>
        <end position="222"/>
    </location>
</feature>
<dbReference type="EMBL" id="LR796468">
    <property type="protein sequence ID" value="CAB4146618.1"/>
    <property type="molecule type" value="Genomic_DNA"/>
</dbReference>
<feature type="compositionally biased region" description="Basic and acidic residues" evidence="1">
    <location>
        <begin position="209"/>
        <end position="222"/>
    </location>
</feature>
<dbReference type="EMBL" id="LR796264">
    <property type="protein sequence ID" value="CAB4132712.1"/>
    <property type="molecule type" value="Genomic_DNA"/>
</dbReference>
<dbReference type="EMBL" id="LR797304">
    <property type="protein sequence ID" value="CAB4199714.1"/>
    <property type="molecule type" value="Genomic_DNA"/>
</dbReference>
<organism evidence="4">
    <name type="scientific">uncultured Caudovirales phage</name>
    <dbReference type="NCBI Taxonomy" id="2100421"/>
    <lineage>
        <taxon>Viruses</taxon>
        <taxon>Duplodnaviria</taxon>
        <taxon>Heunggongvirae</taxon>
        <taxon>Uroviricota</taxon>
        <taxon>Caudoviricetes</taxon>
        <taxon>Peduoviridae</taxon>
        <taxon>Maltschvirus</taxon>
        <taxon>Maltschvirus maltsch</taxon>
    </lineage>
</organism>
<accession>A0A6J5LGP6</accession>
<feature type="region of interest" description="Disordered" evidence="1">
    <location>
        <begin position="52"/>
        <end position="73"/>
    </location>
</feature>
<evidence type="ECO:0000313" key="5">
    <source>
        <dbReference type="EMBL" id="CAB4146618.1"/>
    </source>
</evidence>
<dbReference type="EMBL" id="LR796201">
    <property type="protein sequence ID" value="CAB4126605.1"/>
    <property type="molecule type" value="Genomic_DNA"/>
</dbReference>
<dbReference type="EMBL" id="LR796149">
    <property type="protein sequence ID" value="CAB4121528.1"/>
    <property type="molecule type" value="Genomic_DNA"/>
</dbReference>
<name>A0A6J5LGP6_9CAUD</name>
<evidence type="ECO:0000313" key="4">
    <source>
        <dbReference type="EMBL" id="CAB4132712.1"/>
    </source>
</evidence>
<evidence type="ECO:0000313" key="3">
    <source>
        <dbReference type="EMBL" id="CAB4126605.1"/>
    </source>
</evidence>
<proteinExistence type="predicted"/>
<feature type="region of interest" description="Disordered" evidence="1">
    <location>
        <begin position="1"/>
        <end position="22"/>
    </location>
</feature>
<protein>
    <recommendedName>
        <fullName evidence="7">Scaffolding protein</fullName>
    </recommendedName>
</protein>
<feature type="compositionally biased region" description="Polar residues" evidence="1">
    <location>
        <begin position="173"/>
        <end position="184"/>
    </location>
</feature>
<evidence type="ECO:0008006" key="7">
    <source>
        <dbReference type="Google" id="ProtNLM"/>
    </source>
</evidence>
<feature type="compositionally biased region" description="Acidic residues" evidence="1">
    <location>
        <begin position="60"/>
        <end position="69"/>
    </location>
</feature>
<gene>
    <name evidence="6" type="ORF">UFOVP1357_9</name>
    <name evidence="2" type="ORF">UFOVP18_5</name>
    <name evidence="4" type="ORF">UFOVP258_56</name>
    <name evidence="5" type="ORF">UFOVP502_48</name>
    <name evidence="3" type="ORF">UFOVP82_7</name>
</gene>
<evidence type="ECO:0000256" key="1">
    <source>
        <dbReference type="SAM" id="MobiDB-lite"/>
    </source>
</evidence>